<gene>
    <name evidence="2" type="ORF">EZV62_001797</name>
</gene>
<accession>A0A5C7IVW1</accession>
<keyword evidence="1" id="KW-0472">Membrane</keyword>
<dbReference type="PANTHER" id="PTHR31170">
    <property type="entry name" value="BNAC04G53230D PROTEIN"/>
    <property type="match status" value="1"/>
</dbReference>
<evidence type="ECO:0000313" key="3">
    <source>
        <dbReference type="Proteomes" id="UP000323000"/>
    </source>
</evidence>
<dbReference type="OrthoDB" id="672127at2759"/>
<dbReference type="Pfam" id="PF03140">
    <property type="entry name" value="DUF247"/>
    <property type="match status" value="2"/>
</dbReference>
<reference evidence="3" key="1">
    <citation type="journal article" date="2019" name="Gigascience">
        <title>De novo genome assembly of the endangered Acer yangbiense, a plant species with extremely small populations endemic to Yunnan Province, China.</title>
        <authorList>
            <person name="Yang J."/>
            <person name="Wariss H.M."/>
            <person name="Tao L."/>
            <person name="Zhang R."/>
            <person name="Yun Q."/>
            <person name="Hollingsworth P."/>
            <person name="Dao Z."/>
            <person name="Luo G."/>
            <person name="Guo H."/>
            <person name="Ma Y."/>
            <person name="Sun W."/>
        </authorList>
    </citation>
    <scope>NUCLEOTIDE SEQUENCE [LARGE SCALE GENOMIC DNA]</scope>
    <source>
        <strain evidence="3">cv. Malutang</strain>
    </source>
</reference>
<dbReference type="InterPro" id="IPR004158">
    <property type="entry name" value="DUF247_pln"/>
</dbReference>
<dbReference type="PANTHER" id="PTHR31170:SF17">
    <property type="match status" value="1"/>
</dbReference>
<sequence>MDQIQAAMIDIEKLAISLHEELESLYPLSDQYNSIYRVPKRLRELNEKAYTPQVVSIGPLHYGTDKLIPMEEHKRRYLQDFLRRAEANNIVDYVGIIKSNEVKLRNSYAEDIKLSSDEFVKMILVDAAFIIEILLKSMFRNLQNQNDRIFTKPWMIADIMFDLCLLENQLPFFILKELGAYILMAGVKFKKVPNKSLFEMKFDGGSGVLEIPHLKINDFVVLINHLVNTPKDVDLLIQFGIIENWLPESVGVSTLFHNLVKETSIIPDNFYFSVLVDDMKSYCRTPWHRWKATLKQDYFRNPWTGISVFAAIVLLRLTFVQTVYSVLKI</sequence>
<dbReference type="EMBL" id="VAHF01000001">
    <property type="protein sequence ID" value="TXG73218.1"/>
    <property type="molecule type" value="Genomic_DNA"/>
</dbReference>
<dbReference type="AlphaFoldDB" id="A0A5C7IVW1"/>
<evidence type="ECO:0000313" key="2">
    <source>
        <dbReference type="EMBL" id="TXG73218.1"/>
    </source>
</evidence>
<keyword evidence="3" id="KW-1185">Reference proteome</keyword>
<name>A0A5C7IVW1_9ROSI</name>
<proteinExistence type="predicted"/>
<organism evidence="2 3">
    <name type="scientific">Acer yangbiense</name>
    <dbReference type="NCBI Taxonomy" id="1000413"/>
    <lineage>
        <taxon>Eukaryota</taxon>
        <taxon>Viridiplantae</taxon>
        <taxon>Streptophyta</taxon>
        <taxon>Embryophyta</taxon>
        <taxon>Tracheophyta</taxon>
        <taxon>Spermatophyta</taxon>
        <taxon>Magnoliopsida</taxon>
        <taxon>eudicotyledons</taxon>
        <taxon>Gunneridae</taxon>
        <taxon>Pentapetalae</taxon>
        <taxon>rosids</taxon>
        <taxon>malvids</taxon>
        <taxon>Sapindales</taxon>
        <taxon>Sapindaceae</taxon>
        <taxon>Hippocastanoideae</taxon>
        <taxon>Acereae</taxon>
        <taxon>Acer</taxon>
    </lineage>
</organism>
<dbReference type="Proteomes" id="UP000323000">
    <property type="component" value="Chromosome 1"/>
</dbReference>
<keyword evidence="1" id="KW-0812">Transmembrane</keyword>
<protein>
    <submittedName>
        <fullName evidence="2">Uncharacterized protein</fullName>
    </submittedName>
</protein>
<evidence type="ECO:0000256" key="1">
    <source>
        <dbReference type="SAM" id="Phobius"/>
    </source>
</evidence>
<feature type="transmembrane region" description="Helical" evidence="1">
    <location>
        <begin position="303"/>
        <end position="327"/>
    </location>
</feature>
<comment type="caution">
    <text evidence="2">The sequence shown here is derived from an EMBL/GenBank/DDBJ whole genome shotgun (WGS) entry which is preliminary data.</text>
</comment>
<keyword evidence="1" id="KW-1133">Transmembrane helix</keyword>